<dbReference type="InterPro" id="IPR009273">
    <property type="entry name" value="DUF930"/>
</dbReference>
<reference evidence="3 4" key="1">
    <citation type="submission" date="2016-09" db="EMBL/GenBank/DDBJ databases">
        <title>Rhizobium sp. nov., a novel species isolated from the rice rhizosphere.</title>
        <authorList>
            <person name="Zhao J."/>
            <person name="Zhang X."/>
        </authorList>
    </citation>
    <scope>NUCLEOTIDE SEQUENCE [LARGE SCALE GENOMIC DNA]</scope>
    <source>
        <strain evidence="3 4">MH17</strain>
    </source>
</reference>
<feature type="compositionally biased region" description="Low complexity" evidence="1">
    <location>
        <begin position="91"/>
        <end position="106"/>
    </location>
</feature>
<feature type="region of interest" description="Disordered" evidence="1">
    <location>
        <begin position="70"/>
        <end position="137"/>
    </location>
</feature>
<comment type="caution">
    <text evidence="3">The sequence shown here is derived from an EMBL/GenBank/DDBJ whole genome shotgun (WGS) entry which is preliminary data.</text>
</comment>
<dbReference type="OrthoDB" id="9804158at2"/>
<proteinExistence type="predicted"/>
<dbReference type="EMBL" id="MKIO01000021">
    <property type="protein sequence ID" value="OLP56733.1"/>
    <property type="molecule type" value="Genomic_DNA"/>
</dbReference>
<evidence type="ECO:0000256" key="1">
    <source>
        <dbReference type="SAM" id="MobiDB-lite"/>
    </source>
</evidence>
<evidence type="ECO:0008006" key="5">
    <source>
        <dbReference type="Google" id="ProtNLM"/>
    </source>
</evidence>
<protein>
    <recommendedName>
        <fullName evidence="5">DUF930 domain-containing protein</fullName>
    </recommendedName>
</protein>
<dbReference type="STRING" id="1672749.BJF92_11675"/>
<evidence type="ECO:0000256" key="2">
    <source>
        <dbReference type="SAM" id="Phobius"/>
    </source>
</evidence>
<keyword evidence="2" id="KW-0812">Transmembrane</keyword>
<dbReference type="Pfam" id="PF06059">
    <property type="entry name" value="DUF930"/>
    <property type="match status" value="1"/>
</dbReference>
<organism evidence="3 4">
    <name type="scientific">Xaviernesmea rhizosphaerae</name>
    <dbReference type="NCBI Taxonomy" id="1672749"/>
    <lineage>
        <taxon>Bacteria</taxon>
        <taxon>Pseudomonadati</taxon>
        <taxon>Pseudomonadota</taxon>
        <taxon>Alphaproteobacteria</taxon>
        <taxon>Hyphomicrobiales</taxon>
        <taxon>Rhizobiaceae</taxon>
        <taxon>Rhizobium/Agrobacterium group</taxon>
        <taxon>Xaviernesmea</taxon>
    </lineage>
</organism>
<name>A0A1Q9AN00_9HYPH</name>
<evidence type="ECO:0000313" key="4">
    <source>
        <dbReference type="Proteomes" id="UP000186143"/>
    </source>
</evidence>
<dbReference type="RefSeq" id="WP_075633752.1">
    <property type="nucleotide sequence ID" value="NZ_MKIO01000021.1"/>
</dbReference>
<feature type="compositionally biased region" description="Pro residues" evidence="1">
    <location>
        <begin position="74"/>
        <end position="90"/>
    </location>
</feature>
<keyword evidence="2" id="KW-1133">Transmembrane helix</keyword>
<gene>
    <name evidence="3" type="ORF">BJF92_11675</name>
</gene>
<keyword evidence="2" id="KW-0472">Membrane</keyword>
<sequence>MSETPPAQPVSLFRSSRPRAIPAGNTQARWPYLLSLLLHLALIPLLILLLAPAQLPPSGEQGLSVEVVTEPEARPPPAPAPQPPAEPSPSGPTADGPQAAADQPAPSEDKAPDAGAAVPPPPPSEQQPTRQAAGPPADLVPAKRLFAAAILKDPRSRKAVKALRALSPDDQIEQLCNIEAMEQIKRHDSRRRPDFIISYALAPPSLQGPLFVADGAAVHDRDQWIGLRYRCVVTPDRRDVVEFAFAIGANIARDEWSSLSLPKEEGASD</sequence>
<dbReference type="AlphaFoldDB" id="A0A1Q9AN00"/>
<evidence type="ECO:0000313" key="3">
    <source>
        <dbReference type="EMBL" id="OLP56733.1"/>
    </source>
</evidence>
<accession>A0A1Q9AN00</accession>
<feature type="transmembrane region" description="Helical" evidence="2">
    <location>
        <begin position="32"/>
        <end position="51"/>
    </location>
</feature>
<dbReference type="Proteomes" id="UP000186143">
    <property type="component" value="Unassembled WGS sequence"/>
</dbReference>